<dbReference type="InterPro" id="IPR029070">
    <property type="entry name" value="Chitinase_insertion_sf"/>
</dbReference>
<dbReference type="InterPro" id="IPR017853">
    <property type="entry name" value="GH"/>
</dbReference>
<dbReference type="AlphaFoldDB" id="A0AAN6UBH4"/>
<protein>
    <submittedName>
        <fullName evidence="3">Glycoside hydrolase family 18 protein</fullName>
    </submittedName>
</protein>
<dbReference type="InterPro" id="IPR053214">
    <property type="entry name" value="LysM12-like"/>
</dbReference>
<keyword evidence="3" id="KW-0378">Hydrolase</keyword>
<dbReference type="Gene3D" id="3.10.50.10">
    <property type="match status" value="1"/>
</dbReference>
<dbReference type="GeneID" id="87832742"/>
<dbReference type="EMBL" id="MU853223">
    <property type="protein sequence ID" value="KAK4129674.1"/>
    <property type="molecule type" value="Genomic_DNA"/>
</dbReference>
<dbReference type="Gene3D" id="3.20.20.80">
    <property type="entry name" value="Glycosidases"/>
    <property type="match status" value="1"/>
</dbReference>
<organism evidence="3 4">
    <name type="scientific">Parathielavia appendiculata</name>
    <dbReference type="NCBI Taxonomy" id="2587402"/>
    <lineage>
        <taxon>Eukaryota</taxon>
        <taxon>Fungi</taxon>
        <taxon>Dikarya</taxon>
        <taxon>Ascomycota</taxon>
        <taxon>Pezizomycotina</taxon>
        <taxon>Sordariomycetes</taxon>
        <taxon>Sordariomycetidae</taxon>
        <taxon>Sordariales</taxon>
        <taxon>Chaetomiaceae</taxon>
        <taxon>Parathielavia</taxon>
    </lineage>
</organism>
<reference evidence="3" key="1">
    <citation type="journal article" date="2023" name="Mol. Phylogenet. Evol.">
        <title>Genome-scale phylogeny and comparative genomics of the fungal order Sordariales.</title>
        <authorList>
            <person name="Hensen N."/>
            <person name="Bonometti L."/>
            <person name="Westerberg I."/>
            <person name="Brannstrom I.O."/>
            <person name="Guillou S."/>
            <person name="Cros-Aarteil S."/>
            <person name="Calhoun S."/>
            <person name="Haridas S."/>
            <person name="Kuo A."/>
            <person name="Mondo S."/>
            <person name="Pangilinan J."/>
            <person name="Riley R."/>
            <person name="LaButti K."/>
            <person name="Andreopoulos B."/>
            <person name="Lipzen A."/>
            <person name="Chen C."/>
            <person name="Yan M."/>
            <person name="Daum C."/>
            <person name="Ng V."/>
            <person name="Clum A."/>
            <person name="Steindorff A."/>
            <person name="Ohm R.A."/>
            <person name="Martin F."/>
            <person name="Silar P."/>
            <person name="Natvig D.O."/>
            <person name="Lalanne C."/>
            <person name="Gautier V."/>
            <person name="Ament-Velasquez S.L."/>
            <person name="Kruys A."/>
            <person name="Hutchinson M.I."/>
            <person name="Powell A.J."/>
            <person name="Barry K."/>
            <person name="Miller A.N."/>
            <person name="Grigoriev I.V."/>
            <person name="Debuchy R."/>
            <person name="Gladieux P."/>
            <person name="Hiltunen Thoren M."/>
            <person name="Johannesson H."/>
        </authorList>
    </citation>
    <scope>NUCLEOTIDE SEQUENCE</scope>
    <source>
        <strain evidence="3">CBS 731.68</strain>
    </source>
</reference>
<evidence type="ECO:0000313" key="4">
    <source>
        <dbReference type="Proteomes" id="UP001302602"/>
    </source>
</evidence>
<proteinExistence type="predicted"/>
<gene>
    <name evidence="3" type="ORF">N657DRAFT_677261</name>
</gene>
<evidence type="ECO:0000256" key="2">
    <source>
        <dbReference type="ARBA" id="ARBA00023026"/>
    </source>
</evidence>
<dbReference type="PANTHER" id="PTHR47700">
    <property type="entry name" value="V CHITINASE, PUTATIVE (AFU_ORTHOLOGUE AFUA_6G13720)-RELATED"/>
    <property type="match status" value="1"/>
</dbReference>
<evidence type="ECO:0000313" key="3">
    <source>
        <dbReference type="EMBL" id="KAK4129674.1"/>
    </source>
</evidence>
<name>A0AAN6UBH4_9PEZI</name>
<reference evidence="3" key="2">
    <citation type="submission" date="2023-05" db="EMBL/GenBank/DDBJ databases">
        <authorList>
            <consortium name="Lawrence Berkeley National Laboratory"/>
            <person name="Steindorff A."/>
            <person name="Hensen N."/>
            <person name="Bonometti L."/>
            <person name="Westerberg I."/>
            <person name="Brannstrom I.O."/>
            <person name="Guillou S."/>
            <person name="Cros-Aarteil S."/>
            <person name="Calhoun S."/>
            <person name="Haridas S."/>
            <person name="Kuo A."/>
            <person name="Mondo S."/>
            <person name="Pangilinan J."/>
            <person name="Riley R."/>
            <person name="Labutti K."/>
            <person name="Andreopoulos B."/>
            <person name="Lipzen A."/>
            <person name="Chen C."/>
            <person name="Yanf M."/>
            <person name="Daum C."/>
            <person name="Ng V."/>
            <person name="Clum A."/>
            <person name="Ohm R."/>
            <person name="Martin F."/>
            <person name="Silar P."/>
            <person name="Natvig D."/>
            <person name="Lalanne C."/>
            <person name="Gautier V."/>
            <person name="Ament-Velasquez S.L."/>
            <person name="Kruys A."/>
            <person name="Hutchinson M.I."/>
            <person name="Powell A.J."/>
            <person name="Barry K."/>
            <person name="Miller A.N."/>
            <person name="Grigoriev I.V."/>
            <person name="Debuchy R."/>
            <person name="Gladieux P."/>
            <person name="Thoren M.H."/>
            <person name="Johannesson H."/>
        </authorList>
    </citation>
    <scope>NUCLEOTIDE SEQUENCE</scope>
    <source>
        <strain evidence="3">CBS 731.68</strain>
    </source>
</reference>
<dbReference type="GO" id="GO:0016787">
    <property type="term" value="F:hydrolase activity"/>
    <property type="evidence" value="ECO:0007669"/>
    <property type="project" value="UniProtKB-KW"/>
</dbReference>
<keyword evidence="2" id="KW-0843">Virulence</keyword>
<accession>A0AAN6UBH4</accession>
<evidence type="ECO:0000256" key="1">
    <source>
        <dbReference type="ARBA" id="ARBA00022669"/>
    </source>
</evidence>
<dbReference type="GO" id="GO:0008061">
    <property type="term" value="F:chitin binding"/>
    <property type="evidence" value="ECO:0007669"/>
    <property type="project" value="UniProtKB-KW"/>
</dbReference>
<dbReference type="RefSeq" id="XP_062653445.1">
    <property type="nucleotide sequence ID" value="XM_062795974.1"/>
</dbReference>
<dbReference type="Proteomes" id="UP001302602">
    <property type="component" value="Unassembled WGS sequence"/>
</dbReference>
<keyword evidence="4" id="KW-1185">Reference proteome</keyword>
<dbReference type="PANTHER" id="PTHR47700:SF2">
    <property type="entry name" value="CHITINASE"/>
    <property type="match status" value="1"/>
</dbReference>
<dbReference type="SUPFAM" id="SSF51445">
    <property type="entry name" value="(Trans)glycosidases"/>
    <property type="match status" value="1"/>
</dbReference>
<comment type="caution">
    <text evidence="3">The sequence shown here is derived from an EMBL/GenBank/DDBJ whole genome shotgun (WGS) entry which is preliminary data.</text>
</comment>
<keyword evidence="1" id="KW-0147">Chitin-binding</keyword>
<sequence>MTYDLLGQWDAGSKWSQDGCPNGMCLQSHVNMTEIYNAQVMITKAGMPANKVIVGVTSYGRAFKMKDPNCKGEMCEYTGTASVSNALPDQTASASGPTSLLSTGSFSSWIIGVFFHGSEDVHCRTLLVGNNCLDRQDTCLDKDDVDAPNGTGPAGMFIANLFRNSLLEKAAESAALGIVATGKDKNTGNVEDELSKAANLKIALNVIMAGWEKMVTGFAAKVFAGEPEGNGLLSDFMANGAFIPGGVPPGEESPRLMGVDEMKELAKHALFMYIIPEAWRHNKDANVAILDTGRACGDFSDYRPENIHSADAEKVELCFDNKQYLMLVR</sequence>